<name>A0AA40G2Z8_9HYME</name>
<dbReference type="AlphaFoldDB" id="A0AA40G2Z8"/>
<evidence type="ECO:0000313" key="3">
    <source>
        <dbReference type="Proteomes" id="UP001177670"/>
    </source>
</evidence>
<feature type="compositionally biased region" description="Polar residues" evidence="1">
    <location>
        <begin position="85"/>
        <end position="94"/>
    </location>
</feature>
<proteinExistence type="predicted"/>
<evidence type="ECO:0000313" key="2">
    <source>
        <dbReference type="EMBL" id="KAK1129849.1"/>
    </source>
</evidence>
<keyword evidence="3" id="KW-1185">Reference proteome</keyword>
<comment type="caution">
    <text evidence="2">The sequence shown here is derived from an EMBL/GenBank/DDBJ whole genome shotgun (WGS) entry which is preliminary data.</text>
</comment>
<organism evidence="2 3">
    <name type="scientific">Melipona bicolor</name>
    <dbReference type="NCBI Taxonomy" id="60889"/>
    <lineage>
        <taxon>Eukaryota</taxon>
        <taxon>Metazoa</taxon>
        <taxon>Ecdysozoa</taxon>
        <taxon>Arthropoda</taxon>
        <taxon>Hexapoda</taxon>
        <taxon>Insecta</taxon>
        <taxon>Pterygota</taxon>
        <taxon>Neoptera</taxon>
        <taxon>Endopterygota</taxon>
        <taxon>Hymenoptera</taxon>
        <taxon>Apocrita</taxon>
        <taxon>Aculeata</taxon>
        <taxon>Apoidea</taxon>
        <taxon>Anthophila</taxon>
        <taxon>Apidae</taxon>
        <taxon>Melipona</taxon>
    </lineage>
</organism>
<dbReference type="Proteomes" id="UP001177670">
    <property type="component" value="Unassembled WGS sequence"/>
</dbReference>
<sequence length="94" mass="10410">MENKPKLLSCMIKGPAPIYKLQTLVGYEGHCLSRPRGPSYTIRPQTKIHIPSFGPGPQYNVSKLTNYGTDSPPAYTIASRKPFKGSQNNSSRMI</sequence>
<accession>A0AA40G2Z8</accession>
<feature type="region of interest" description="Disordered" evidence="1">
    <location>
        <begin position="73"/>
        <end position="94"/>
    </location>
</feature>
<evidence type="ECO:0000256" key="1">
    <source>
        <dbReference type="SAM" id="MobiDB-lite"/>
    </source>
</evidence>
<dbReference type="EMBL" id="JAHYIQ010000008">
    <property type="protein sequence ID" value="KAK1129849.1"/>
    <property type="molecule type" value="Genomic_DNA"/>
</dbReference>
<gene>
    <name evidence="2" type="ORF">K0M31_019557</name>
</gene>
<protein>
    <submittedName>
        <fullName evidence="2">Uncharacterized protein</fullName>
    </submittedName>
</protein>
<reference evidence="2" key="1">
    <citation type="submission" date="2021-10" db="EMBL/GenBank/DDBJ databases">
        <title>Melipona bicolor Genome sequencing and assembly.</title>
        <authorList>
            <person name="Araujo N.S."/>
            <person name="Arias M.C."/>
        </authorList>
    </citation>
    <scope>NUCLEOTIDE SEQUENCE</scope>
    <source>
        <strain evidence="2">USP_2M_L1-L4_2017</strain>
        <tissue evidence="2">Whole body</tissue>
    </source>
</reference>